<organism evidence="6 7">
    <name type="scientific">Pseudolactococcus insecticola</name>
    <dbReference type="NCBI Taxonomy" id="2709158"/>
    <lineage>
        <taxon>Bacteria</taxon>
        <taxon>Bacillati</taxon>
        <taxon>Bacillota</taxon>
        <taxon>Bacilli</taxon>
        <taxon>Lactobacillales</taxon>
        <taxon>Streptococcaceae</taxon>
        <taxon>Pseudolactococcus</taxon>
    </lineage>
</organism>
<dbReference type="SUPFAM" id="SSF100950">
    <property type="entry name" value="NagB/RpiA/CoA transferase-like"/>
    <property type="match status" value="1"/>
</dbReference>
<feature type="binding site" evidence="4">
    <location>
        <begin position="4"/>
        <end position="8"/>
    </location>
    <ligand>
        <name>ATP</name>
        <dbReference type="ChEBI" id="CHEBI:30616"/>
    </ligand>
</feature>
<protein>
    <recommendedName>
        <fullName evidence="5">5-formyltetrahydrofolate cyclo-ligase</fullName>
        <ecNumber evidence="5">6.3.3.2</ecNumber>
    </recommendedName>
</protein>
<dbReference type="EC" id="6.3.3.2" evidence="5"/>
<dbReference type="PANTHER" id="PTHR23407">
    <property type="entry name" value="ATPASE INHIBITOR/5-FORMYLTETRAHYDROFOLATE CYCLO-LIGASE"/>
    <property type="match status" value="1"/>
</dbReference>
<evidence type="ECO:0000313" key="7">
    <source>
        <dbReference type="Proteomes" id="UP000475928"/>
    </source>
</evidence>
<name>A0A6A0B8Z7_9LACT</name>
<evidence type="ECO:0000313" key="6">
    <source>
        <dbReference type="EMBL" id="GFH41093.1"/>
    </source>
</evidence>
<evidence type="ECO:0000256" key="2">
    <source>
        <dbReference type="ARBA" id="ARBA00022741"/>
    </source>
</evidence>
<evidence type="ECO:0000256" key="4">
    <source>
        <dbReference type="PIRSR" id="PIRSR006806-1"/>
    </source>
</evidence>
<dbReference type="GO" id="GO:0005524">
    <property type="term" value="F:ATP binding"/>
    <property type="evidence" value="ECO:0007669"/>
    <property type="project" value="UniProtKB-KW"/>
</dbReference>
<keyword evidence="5" id="KW-0479">Metal-binding</keyword>
<dbReference type="AlphaFoldDB" id="A0A6A0B8Z7"/>
<comment type="cofactor">
    <cofactor evidence="5">
        <name>Mg(2+)</name>
        <dbReference type="ChEBI" id="CHEBI:18420"/>
    </cofactor>
</comment>
<dbReference type="EMBL" id="BLLH01000009">
    <property type="protein sequence ID" value="GFH41093.1"/>
    <property type="molecule type" value="Genomic_DNA"/>
</dbReference>
<dbReference type="InterPro" id="IPR024185">
    <property type="entry name" value="FTHF_cligase-like_sf"/>
</dbReference>
<dbReference type="GO" id="GO:0035999">
    <property type="term" value="P:tetrahydrofolate interconversion"/>
    <property type="evidence" value="ECO:0007669"/>
    <property type="project" value="TreeGrafter"/>
</dbReference>
<evidence type="ECO:0000256" key="3">
    <source>
        <dbReference type="ARBA" id="ARBA00022840"/>
    </source>
</evidence>
<dbReference type="PANTHER" id="PTHR23407:SF1">
    <property type="entry name" value="5-FORMYLTETRAHYDROFOLATE CYCLO-LIGASE"/>
    <property type="match status" value="1"/>
</dbReference>
<dbReference type="GO" id="GO:0030272">
    <property type="term" value="F:5-formyltetrahydrofolate cyclo-ligase activity"/>
    <property type="evidence" value="ECO:0007669"/>
    <property type="project" value="UniProtKB-EC"/>
</dbReference>
<feature type="binding site" evidence="4">
    <location>
        <position position="50"/>
    </location>
    <ligand>
        <name>substrate</name>
    </ligand>
</feature>
<reference evidence="6 7" key="1">
    <citation type="submission" date="2020-02" db="EMBL/GenBank/DDBJ databases">
        <title>Draft genome sequence of Lactococcus sp. Hs20B0-1.</title>
        <authorList>
            <person name="Noda S."/>
            <person name="Yuki M."/>
            <person name="Ohkuma M."/>
        </authorList>
    </citation>
    <scope>NUCLEOTIDE SEQUENCE [LARGE SCALE GENOMIC DNA]</scope>
    <source>
        <strain evidence="6 7">Hs20B0-1</strain>
    </source>
</reference>
<keyword evidence="7" id="KW-1185">Reference proteome</keyword>
<dbReference type="Gene3D" id="3.40.50.10420">
    <property type="entry name" value="NagB/RpiA/CoA transferase-like"/>
    <property type="match status" value="1"/>
</dbReference>
<dbReference type="Pfam" id="PF01812">
    <property type="entry name" value="5-FTHF_cyc-lig"/>
    <property type="match status" value="1"/>
</dbReference>
<dbReference type="InterPro" id="IPR002698">
    <property type="entry name" value="FTHF_cligase"/>
</dbReference>
<keyword evidence="6" id="KW-0436">Ligase</keyword>
<gene>
    <name evidence="6" type="primary">ybhA</name>
    <name evidence="6" type="ORF">Hs20B_14910</name>
</gene>
<evidence type="ECO:0000256" key="1">
    <source>
        <dbReference type="ARBA" id="ARBA00010638"/>
    </source>
</evidence>
<proteinExistence type="inferred from homology"/>
<dbReference type="GO" id="GO:0046872">
    <property type="term" value="F:metal ion binding"/>
    <property type="evidence" value="ECO:0007669"/>
    <property type="project" value="UniProtKB-KW"/>
</dbReference>
<evidence type="ECO:0000256" key="5">
    <source>
        <dbReference type="RuleBase" id="RU361279"/>
    </source>
</evidence>
<accession>A0A6A0B8Z7</accession>
<comment type="caution">
    <text evidence="6">The sequence shown here is derived from an EMBL/GenBank/DDBJ whole genome shotgun (WGS) entry which is preliminary data.</text>
</comment>
<dbReference type="PIRSF" id="PIRSF006806">
    <property type="entry name" value="FTHF_cligase"/>
    <property type="match status" value="1"/>
</dbReference>
<comment type="catalytic activity">
    <reaction evidence="5">
        <text>(6S)-5-formyl-5,6,7,8-tetrahydrofolate + ATP = (6R)-5,10-methenyltetrahydrofolate + ADP + phosphate</text>
        <dbReference type="Rhea" id="RHEA:10488"/>
        <dbReference type="ChEBI" id="CHEBI:30616"/>
        <dbReference type="ChEBI" id="CHEBI:43474"/>
        <dbReference type="ChEBI" id="CHEBI:57455"/>
        <dbReference type="ChEBI" id="CHEBI:57457"/>
        <dbReference type="ChEBI" id="CHEBI:456216"/>
        <dbReference type="EC" id="6.3.3.2"/>
    </reaction>
</comment>
<keyword evidence="2 4" id="KW-0547">Nucleotide-binding</keyword>
<dbReference type="RefSeq" id="WP_172357252.1">
    <property type="nucleotide sequence ID" value="NZ_BLLH01000009.1"/>
</dbReference>
<sequence length="182" mass="20642">MKKKAEIREKMKKCLKSFDLAEKSRQSAIIIDKLTASEVYKTATTIAIFMPMSFEFDETSLITRLTSDKTKRFVIPKTLPARQMIFTDFPYDARDRVLTSFGVTESRSNEAVTPDLIIVPGLAWTLDGKRIGYGGGYYDRYLAHFTGQTASLVYDFQQLDVTSSAIDFEAYDLPVQQIFSAK</sequence>
<feature type="binding site" evidence="4">
    <location>
        <begin position="130"/>
        <end position="138"/>
    </location>
    <ligand>
        <name>ATP</name>
        <dbReference type="ChEBI" id="CHEBI:30616"/>
    </ligand>
</feature>
<dbReference type="NCBIfam" id="TIGR02727">
    <property type="entry name" value="MTHFS_bact"/>
    <property type="match status" value="1"/>
</dbReference>
<dbReference type="GO" id="GO:0009396">
    <property type="term" value="P:folic acid-containing compound biosynthetic process"/>
    <property type="evidence" value="ECO:0007669"/>
    <property type="project" value="TreeGrafter"/>
</dbReference>
<feature type="binding site" evidence="4">
    <location>
        <position position="55"/>
    </location>
    <ligand>
        <name>substrate</name>
    </ligand>
</feature>
<dbReference type="InterPro" id="IPR037171">
    <property type="entry name" value="NagB/RpiA_transferase-like"/>
</dbReference>
<dbReference type="Proteomes" id="UP000475928">
    <property type="component" value="Unassembled WGS sequence"/>
</dbReference>
<keyword evidence="3 4" id="KW-0067">ATP-binding</keyword>
<comment type="similarity">
    <text evidence="1 5">Belongs to the 5-formyltetrahydrofolate cyclo-ligase family.</text>
</comment>
<keyword evidence="5" id="KW-0460">Magnesium</keyword>